<dbReference type="AlphaFoldDB" id="A0A1W1W514"/>
<evidence type="ECO:0000256" key="1">
    <source>
        <dbReference type="ARBA" id="ARBA00038283"/>
    </source>
</evidence>
<gene>
    <name evidence="3" type="ORF">SAMN00120144_3066</name>
</gene>
<dbReference type="RefSeq" id="WP_084448128.1">
    <property type="nucleotide sequence ID" value="NZ_FWWW01000122.1"/>
</dbReference>
<accession>A0A1W1W514</accession>
<dbReference type="EMBL" id="FWWW01000122">
    <property type="protein sequence ID" value="SMC00686.1"/>
    <property type="molecule type" value="Genomic_DNA"/>
</dbReference>
<name>A0A1W1W514_9BACT</name>
<dbReference type="InterPro" id="IPR036390">
    <property type="entry name" value="WH_DNA-bd_sf"/>
</dbReference>
<dbReference type="STRING" id="645990.SAMN00120144_3066"/>
<proteinExistence type="inferred from homology"/>
<organism evidence="3 4">
    <name type="scientific">Hymenobacter roseosalivarius DSM 11622</name>
    <dbReference type="NCBI Taxonomy" id="645990"/>
    <lineage>
        <taxon>Bacteria</taxon>
        <taxon>Pseudomonadati</taxon>
        <taxon>Bacteroidota</taxon>
        <taxon>Cytophagia</taxon>
        <taxon>Cytophagales</taxon>
        <taxon>Hymenobacteraceae</taxon>
        <taxon>Hymenobacter</taxon>
    </lineage>
</organism>
<evidence type="ECO:0000313" key="4">
    <source>
        <dbReference type="Proteomes" id="UP000192266"/>
    </source>
</evidence>
<dbReference type="GO" id="GO:0006270">
    <property type="term" value="P:DNA replication initiation"/>
    <property type="evidence" value="ECO:0007669"/>
    <property type="project" value="InterPro"/>
</dbReference>
<keyword evidence="4" id="KW-1185">Reference proteome</keyword>
<reference evidence="3 4" key="1">
    <citation type="submission" date="2017-04" db="EMBL/GenBank/DDBJ databases">
        <authorList>
            <person name="Afonso C.L."/>
            <person name="Miller P.J."/>
            <person name="Scott M.A."/>
            <person name="Spackman E."/>
            <person name="Goraichik I."/>
            <person name="Dimitrov K.M."/>
            <person name="Suarez D.L."/>
            <person name="Swayne D.E."/>
        </authorList>
    </citation>
    <scope>NUCLEOTIDE SEQUENCE [LARGE SCALE GENOMIC DNA]</scope>
    <source>
        <strain evidence="3 4">DSM 11622</strain>
    </source>
</reference>
<dbReference type="Pfam" id="PF21205">
    <property type="entry name" value="Rep3_C"/>
    <property type="match status" value="1"/>
</dbReference>
<dbReference type="InterPro" id="IPR036388">
    <property type="entry name" value="WH-like_DNA-bd_sf"/>
</dbReference>
<protein>
    <submittedName>
        <fullName evidence="3">Initiator RepB protein</fullName>
    </submittedName>
</protein>
<comment type="similarity">
    <text evidence="1">Belongs to the initiator RepB protein family.</text>
</comment>
<dbReference type="SUPFAM" id="SSF46785">
    <property type="entry name" value="Winged helix' DNA-binding domain"/>
    <property type="match status" value="2"/>
</dbReference>
<evidence type="ECO:0000259" key="2">
    <source>
        <dbReference type="Pfam" id="PF01051"/>
    </source>
</evidence>
<feature type="domain" description="Initiator Rep protein WH1" evidence="2">
    <location>
        <begin position="9"/>
        <end position="147"/>
    </location>
</feature>
<dbReference type="Proteomes" id="UP000192266">
    <property type="component" value="Unassembled WGS sequence"/>
</dbReference>
<dbReference type="InterPro" id="IPR000525">
    <property type="entry name" value="Initiator_Rep_WH1"/>
</dbReference>
<evidence type="ECO:0000313" key="3">
    <source>
        <dbReference type="EMBL" id="SMC00686.1"/>
    </source>
</evidence>
<dbReference type="Pfam" id="PF01051">
    <property type="entry name" value="Rep3_N"/>
    <property type="match status" value="1"/>
</dbReference>
<dbReference type="GO" id="GO:0003887">
    <property type="term" value="F:DNA-directed DNA polymerase activity"/>
    <property type="evidence" value="ECO:0007669"/>
    <property type="project" value="InterPro"/>
</dbReference>
<sequence length="314" mass="36768">MEPSEALEVRQHNAITTARYDYTACQLDLLFFLLSKLRREDKPNQEYQIHMSEVVAMTGREWHYKQLKEATESMGSRMFEVENEQSYVQLWMFQKVEYVKGQGHLRIRLSEDIRPYLFELKNNFTSYQLFSALKISSKYAKRIYQLASQWKDIGETKTYDLDEFKLMLKLKDPKGKEPDQFQRISDLKAKVLDIAVRQINENTELKIGYTLLKQGRSFHAVRFYVTKQQPKQLPIPFEETPEEAKLLMARRHLEGLGIKDPKLVSQITGDEQLINELFKFMYRLKTDKIKASKNPAGLLLTVLGLKTPSAKQGK</sequence>
<dbReference type="OrthoDB" id="1428208at2"/>
<dbReference type="Gene3D" id="1.10.10.10">
    <property type="entry name" value="Winged helix-like DNA-binding domain superfamily/Winged helix DNA-binding domain"/>
    <property type="match status" value="2"/>
</dbReference>